<dbReference type="AlphaFoldDB" id="A0A915J6N1"/>
<keyword evidence="1" id="KW-0472">Membrane</keyword>
<dbReference type="Proteomes" id="UP000887565">
    <property type="component" value="Unplaced"/>
</dbReference>
<evidence type="ECO:0000313" key="2">
    <source>
        <dbReference type="Proteomes" id="UP000887565"/>
    </source>
</evidence>
<organism evidence="2 3">
    <name type="scientific">Romanomermis culicivorax</name>
    <name type="common">Nematode worm</name>
    <dbReference type="NCBI Taxonomy" id="13658"/>
    <lineage>
        <taxon>Eukaryota</taxon>
        <taxon>Metazoa</taxon>
        <taxon>Ecdysozoa</taxon>
        <taxon>Nematoda</taxon>
        <taxon>Enoplea</taxon>
        <taxon>Dorylaimia</taxon>
        <taxon>Mermithida</taxon>
        <taxon>Mermithoidea</taxon>
        <taxon>Mermithidae</taxon>
        <taxon>Romanomermis</taxon>
    </lineage>
</organism>
<keyword evidence="2" id="KW-1185">Reference proteome</keyword>
<sequence>MRRKDENTNWGKRNYRLWFFDNFLTGLRCDIFLGFCFIRRHHRNLTFFDFLSVQFVLHVVIVATAGHQI</sequence>
<feature type="transmembrane region" description="Helical" evidence="1">
    <location>
        <begin position="45"/>
        <end position="66"/>
    </location>
</feature>
<protein>
    <submittedName>
        <fullName evidence="3">Uncharacterized protein</fullName>
    </submittedName>
</protein>
<reference evidence="3" key="1">
    <citation type="submission" date="2022-11" db="UniProtKB">
        <authorList>
            <consortium name="WormBaseParasite"/>
        </authorList>
    </citation>
    <scope>IDENTIFICATION</scope>
</reference>
<dbReference type="WBParaSite" id="nRc.2.0.1.t21398-RA">
    <property type="protein sequence ID" value="nRc.2.0.1.t21398-RA"/>
    <property type="gene ID" value="nRc.2.0.1.g21398"/>
</dbReference>
<evidence type="ECO:0000256" key="1">
    <source>
        <dbReference type="SAM" id="Phobius"/>
    </source>
</evidence>
<name>A0A915J6N1_ROMCU</name>
<proteinExistence type="predicted"/>
<evidence type="ECO:0000313" key="3">
    <source>
        <dbReference type="WBParaSite" id="nRc.2.0.1.t21398-RA"/>
    </source>
</evidence>
<keyword evidence="1" id="KW-1133">Transmembrane helix</keyword>
<accession>A0A915J6N1</accession>
<keyword evidence="1" id="KW-0812">Transmembrane</keyword>